<dbReference type="InterPro" id="IPR000668">
    <property type="entry name" value="Peptidase_C1A_C"/>
</dbReference>
<dbReference type="InterPro" id="IPR013128">
    <property type="entry name" value="Peptidase_C1A"/>
</dbReference>
<dbReference type="GO" id="GO:0008234">
    <property type="term" value="F:cysteine-type peptidase activity"/>
    <property type="evidence" value="ECO:0007669"/>
    <property type="project" value="InterPro"/>
</dbReference>
<dbReference type="InterPro" id="IPR038765">
    <property type="entry name" value="Papain-like_cys_pep_sf"/>
</dbReference>
<dbReference type="PANTHER" id="PTHR12411">
    <property type="entry name" value="CYSTEINE PROTEASE FAMILY C1-RELATED"/>
    <property type="match status" value="1"/>
</dbReference>
<protein>
    <submittedName>
        <fullName evidence="4">Pro-cathepsin h-like</fullName>
    </submittedName>
</protein>
<evidence type="ECO:0000259" key="3">
    <source>
        <dbReference type="SMART" id="SM00848"/>
    </source>
</evidence>
<reference evidence="4" key="1">
    <citation type="submission" date="2014-05" db="EMBL/GenBank/DDBJ databases">
        <title>The transcriptome of the halophilic microalga Tetraselmis sp. GSL018 isolated from the Great Salt Lake, Utah.</title>
        <authorList>
            <person name="Jinkerson R.E."/>
            <person name="D'Adamo S."/>
            <person name="Posewitz M.C."/>
        </authorList>
    </citation>
    <scope>NUCLEOTIDE SEQUENCE</scope>
    <source>
        <strain evidence="4">GSL018</strain>
    </source>
</reference>
<dbReference type="Gene3D" id="3.90.70.10">
    <property type="entry name" value="Cysteine proteinases"/>
    <property type="match status" value="1"/>
</dbReference>
<organism evidence="4">
    <name type="scientific">Tetraselmis sp. GSL018</name>
    <dbReference type="NCBI Taxonomy" id="582737"/>
    <lineage>
        <taxon>Eukaryota</taxon>
        <taxon>Viridiplantae</taxon>
        <taxon>Chlorophyta</taxon>
        <taxon>core chlorophytes</taxon>
        <taxon>Chlorodendrophyceae</taxon>
        <taxon>Chlorodendrales</taxon>
        <taxon>Chlorodendraceae</taxon>
        <taxon>Tetraselmis</taxon>
    </lineage>
</organism>
<keyword evidence="2" id="KW-1015">Disulfide bond</keyword>
<feature type="domain" description="Cathepsin propeptide inhibitor" evidence="3">
    <location>
        <begin position="8"/>
        <end position="73"/>
    </location>
</feature>
<dbReference type="Pfam" id="PF00112">
    <property type="entry name" value="Peptidase_C1"/>
    <property type="match status" value="1"/>
</dbReference>
<comment type="similarity">
    <text evidence="1">Belongs to the peptidase C1 family.</text>
</comment>
<sequence>MDLLEEKFRNWAFKHKGLLDVNNTKGYDYKSRLEVFRQNAEYVNRHNSAFKNGLTSFTTSLDGPFADLTGEEFSSLHLMTPQNCSATHTGTGRLSRSIAELPERIDWRTKGVVTPVKNQAHCGSCWTFSTTGTLEAHHCIANGIECSSWTGLSE</sequence>
<dbReference type="PROSITE" id="PS00139">
    <property type="entry name" value="THIOL_PROTEASE_CYS"/>
    <property type="match status" value="1"/>
</dbReference>
<name>A0A061QUY4_9CHLO</name>
<evidence type="ECO:0000256" key="1">
    <source>
        <dbReference type="ARBA" id="ARBA00008455"/>
    </source>
</evidence>
<gene>
    <name evidence="4" type="ORF">TSPGSL018_20408</name>
</gene>
<dbReference type="AlphaFoldDB" id="A0A061QUY4"/>
<dbReference type="SMART" id="SM00848">
    <property type="entry name" value="Inhibitor_I29"/>
    <property type="match status" value="1"/>
</dbReference>
<dbReference type="Pfam" id="PF08246">
    <property type="entry name" value="Inhibitor_I29"/>
    <property type="match status" value="1"/>
</dbReference>
<evidence type="ECO:0000313" key="4">
    <source>
        <dbReference type="EMBL" id="JAC63533.1"/>
    </source>
</evidence>
<dbReference type="SUPFAM" id="SSF54001">
    <property type="entry name" value="Cysteine proteinases"/>
    <property type="match status" value="1"/>
</dbReference>
<evidence type="ECO:0000256" key="2">
    <source>
        <dbReference type="ARBA" id="ARBA00023157"/>
    </source>
</evidence>
<proteinExistence type="inferred from homology"/>
<accession>A0A061QUY4</accession>
<dbReference type="InterPro" id="IPR013201">
    <property type="entry name" value="Prot_inhib_I29"/>
</dbReference>
<feature type="non-terminal residue" evidence="4">
    <location>
        <position position="154"/>
    </location>
</feature>
<dbReference type="EMBL" id="GBEZ01023347">
    <property type="protein sequence ID" value="JAC63533.1"/>
    <property type="molecule type" value="Transcribed_RNA"/>
</dbReference>
<dbReference type="GO" id="GO:0006508">
    <property type="term" value="P:proteolysis"/>
    <property type="evidence" value="ECO:0007669"/>
    <property type="project" value="InterPro"/>
</dbReference>
<dbReference type="InterPro" id="IPR000169">
    <property type="entry name" value="Pept_cys_AS"/>
</dbReference>